<evidence type="ECO:0000259" key="7">
    <source>
        <dbReference type="Pfam" id="PF10035"/>
    </source>
</evidence>
<keyword evidence="3 6" id="KW-0812">Transmembrane</keyword>
<organism evidence="8 9">
    <name type="scientific">Atopostipes suicloacalis DSM 15692</name>
    <dbReference type="NCBI Taxonomy" id="1121025"/>
    <lineage>
        <taxon>Bacteria</taxon>
        <taxon>Bacillati</taxon>
        <taxon>Bacillota</taxon>
        <taxon>Bacilli</taxon>
        <taxon>Lactobacillales</taxon>
        <taxon>Carnobacteriaceae</taxon>
        <taxon>Atopostipes</taxon>
    </lineage>
</organism>
<reference evidence="8 9" key="1">
    <citation type="submission" date="2016-11" db="EMBL/GenBank/DDBJ databases">
        <authorList>
            <person name="Jaros S."/>
            <person name="Januszkiewicz K."/>
            <person name="Wedrychowicz H."/>
        </authorList>
    </citation>
    <scope>NUCLEOTIDE SEQUENCE [LARGE SCALE GENOMIC DNA]</scope>
    <source>
        <strain evidence="8 9">DSM 15692</strain>
    </source>
</reference>
<keyword evidence="4 6" id="KW-1133">Transmembrane helix</keyword>
<evidence type="ECO:0000256" key="1">
    <source>
        <dbReference type="ARBA" id="ARBA00004651"/>
    </source>
</evidence>
<name>A0A1M4T6B2_9LACT</name>
<keyword evidence="5 6" id="KW-0472">Membrane</keyword>
<evidence type="ECO:0000256" key="2">
    <source>
        <dbReference type="ARBA" id="ARBA00022475"/>
    </source>
</evidence>
<evidence type="ECO:0000256" key="5">
    <source>
        <dbReference type="ARBA" id="ARBA00023136"/>
    </source>
</evidence>
<feature type="transmembrane region" description="Helical" evidence="6">
    <location>
        <begin position="110"/>
        <end position="128"/>
    </location>
</feature>
<dbReference type="Gene3D" id="3.30.70.120">
    <property type="match status" value="1"/>
</dbReference>
<dbReference type="Proteomes" id="UP000184128">
    <property type="component" value="Unassembled WGS sequence"/>
</dbReference>
<dbReference type="Pfam" id="PF10035">
    <property type="entry name" value="DUF2179"/>
    <property type="match status" value="1"/>
</dbReference>
<accession>A0A1M4T6B2</accession>
<dbReference type="STRING" id="1121025.SAMN02745249_00375"/>
<dbReference type="GO" id="GO:0005886">
    <property type="term" value="C:plasma membrane"/>
    <property type="evidence" value="ECO:0007669"/>
    <property type="project" value="UniProtKB-SubCell"/>
</dbReference>
<dbReference type="InterPro" id="IPR015867">
    <property type="entry name" value="N-reg_PII/ATP_PRibTrfase_C"/>
</dbReference>
<dbReference type="InterPro" id="IPR019264">
    <property type="entry name" value="DUF2179"/>
</dbReference>
<dbReference type="CDD" id="cd16380">
    <property type="entry name" value="YitT_C"/>
    <property type="match status" value="1"/>
</dbReference>
<feature type="transmembrane region" description="Helical" evidence="6">
    <location>
        <begin position="175"/>
        <end position="195"/>
    </location>
</feature>
<dbReference type="InterPro" id="IPR051461">
    <property type="entry name" value="UPF0750_membrane"/>
</dbReference>
<feature type="domain" description="DUF2179" evidence="7">
    <location>
        <begin position="223"/>
        <end position="277"/>
    </location>
</feature>
<evidence type="ECO:0000256" key="4">
    <source>
        <dbReference type="ARBA" id="ARBA00022989"/>
    </source>
</evidence>
<evidence type="ECO:0000256" key="6">
    <source>
        <dbReference type="SAM" id="Phobius"/>
    </source>
</evidence>
<feature type="transmembrane region" description="Helical" evidence="6">
    <location>
        <begin position="149"/>
        <end position="169"/>
    </location>
</feature>
<dbReference type="RefSeq" id="WP_073295430.1">
    <property type="nucleotide sequence ID" value="NZ_FQUF01000004.1"/>
</dbReference>
<dbReference type="AlphaFoldDB" id="A0A1M4T6B2"/>
<dbReference type="Pfam" id="PF02588">
    <property type="entry name" value="YitT_membrane"/>
    <property type="match status" value="1"/>
</dbReference>
<protein>
    <submittedName>
        <fullName evidence="8">Uncharacterized membrane-anchored protein YitT, contains DUF161 and DUF2179 domains</fullName>
    </submittedName>
</protein>
<dbReference type="PANTHER" id="PTHR33545:SF9">
    <property type="entry name" value="UPF0750 MEMBRANE PROTEIN YITE"/>
    <property type="match status" value="1"/>
</dbReference>
<feature type="transmembrane region" description="Helical" evidence="6">
    <location>
        <begin position="81"/>
        <end position="98"/>
    </location>
</feature>
<evidence type="ECO:0000313" key="9">
    <source>
        <dbReference type="Proteomes" id="UP000184128"/>
    </source>
</evidence>
<evidence type="ECO:0000313" key="8">
    <source>
        <dbReference type="EMBL" id="SHE39848.1"/>
    </source>
</evidence>
<dbReference type="InterPro" id="IPR003740">
    <property type="entry name" value="YitT"/>
</dbReference>
<sequence>MNEIIKDYRLDWKDILYIIVGSFLISFSFQVFLLPNDIISGGVSSLSIILHEITNISPALIQYAFNIPLLFLSYFLVGKEVAFKSILGSLLFPFFTSLVSSLDPWTHDQFLGAIFGGVLTGIGLGIVYKARSSTGGTSTVAQIIEKYTNLSMGSATLIADGTIILMGFLTFDLEAILYGIICLAVISRAIDTVLVGNINSKTVLIISDQAELIRQEILEKFDRGVTLLDVRGGYKKDPKQMLMVVISEREITALQEMIIQNDEDAFVVFMAASDVLGRGFSLDKYFPTNQQQ</sequence>
<comment type="subcellular location">
    <subcellularLocation>
        <location evidence="1">Cell membrane</location>
        <topology evidence="1">Multi-pass membrane protein</topology>
    </subcellularLocation>
</comment>
<dbReference type="PANTHER" id="PTHR33545">
    <property type="entry name" value="UPF0750 MEMBRANE PROTEIN YITT-RELATED"/>
    <property type="match status" value="1"/>
</dbReference>
<evidence type="ECO:0000256" key="3">
    <source>
        <dbReference type="ARBA" id="ARBA00022692"/>
    </source>
</evidence>
<keyword evidence="2" id="KW-1003">Cell membrane</keyword>
<dbReference type="PIRSF" id="PIRSF006483">
    <property type="entry name" value="Membrane_protein_YitT"/>
    <property type="match status" value="1"/>
</dbReference>
<dbReference type="OrthoDB" id="1758221at2"/>
<dbReference type="EMBL" id="FQUF01000004">
    <property type="protein sequence ID" value="SHE39848.1"/>
    <property type="molecule type" value="Genomic_DNA"/>
</dbReference>
<gene>
    <name evidence="8" type="ORF">SAMN02745249_00375</name>
</gene>
<keyword evidence="9" id="KW-1185">Reference proteome</keyword>
<proteinExistence type="predicted"/>
<feature type="transmembrane region" description="Helical" evidence="6">
    <location>
        <begin position="15"/>
        <end position="33"/>
    </location>
</feature>
<feature type="transmembrane region" description="Helical" evidence="6">
    <location>
        <begin position="53"/>
        <end position="74"/>
    </location>
</feature>